<gene>
    <name evidence="10" type="ORF">METZ01_LOCUS377748</name>
</gene>
<keyword evidence="6 9" id="KW-1133">Transmembrane helix</keyword>
<dbReference type="InterPro" id="IPR001851">
    <property type="entry name" value="ABC_transp_permease"/>
</dbReference>
<evidence type="ECO:0008006" key="11">
    <source>
        <dbReference type="Google" id="ProtNLM"/>
    </source>
</evidence>
<proteinExistence type="inferred from homology"/>
<dbReference type="Pfam" id="PF02653">
    <property type="entry name" value="BPD_transp_2"/>
    <property type="match status" value="1"/>
</dbReference>
<evidence type="ECO:0000256" key="9">
    <source>
        <dbReference type="SAM" id="Phobius"/>
    </source>
</evidence>
<evidence type="ECO:0000256" key="6">
    <source>
        <dbReference type="ARBA" id="ARBA00022989"/>
    </source>
</evidence>
<dbReference type="AlphaFoldDB" id="A0A382TS37"/>
<feature type="transmembrane region" description="Helical" evidence="9">
    <location>
        <begin position="6"/>
        <end position="30"/>
    </location>
</feature>
<dbReference type="GO" id="GO:0006865">
    <property type="term" value="P:amino acid transport"/>
    <property type="evidence" value="ECO:0007669"/>
    <property type="project" value="UniProtKB-KW"/>
</dbReference>
<keyword evidence="3" id="KW-1003">Cell membrane</keyword>
<comment type="similarity">
    <text evidence="8">Belongs to the binding-protein-dependent transport system permease family. LivHM subfamily.</text>
</comment>
<evidence type="ECO:0000313" key="10">
    <source>
        <dbReference type="EMBL" id="SVD24894.1"/>
    </source>
</evidence>
<feature type="non-terminal residue" evidence="10">
    <location>
        <position position="1"/>
    </location>
</feature>
<reference evidence="10" key="1">
    <citation type="submission" date="2018-05" db="EMBL/GenBank/DDBJ databases">
        <authorList>
            <person name="Lanie J.A."/>
            <person name="Ng W.-L."/>
            <person name="Kazmierczak K.M."/>
            <person name="Andrzejewski T.M."/>
            <person name="Davidsen T.M."/>
            <person name="Wayne K.J."/>
            <person name="Tettelin H."/>
            <person name="Glass J.I."/>
            <person name="Rusch D."/>
            <person name="Podicherti R."/>
            <person name="Tsui H.-C.T."/>
            <person name="Winkler M.E."/>
        </authorList>
    </citation>
    <scope>NUCLEOTIDE SEQUENCE</scope>
</reference>
<evidence type="ECO:0000256" key="8">
    <source>
        <dbReference type="ARBA" id="ARBA00037998"/>
    </source>
</evidence>
<name>A0A382TS37_9ZZZZ</name>
<keyword evidence="5" id="KW-0029">Amino-acid transport</keyword>
<feature type="non-terminal residue" evidence="10">
    <location>
        <position position="123"/>
    </location>
</feature>
<comment type="subcellular location">
    <subcellularLocation>
        <location evidence="1">Cell membrane</location>
        <topology evidence="1">Multi-pass membrane protein</topology>
    </subcellularLocation>
</comment>
<evidence type="ECO:0000256" key="4">
    <source>
        <dbReference type="ARBA" id="ARBA00022692"/>
    </source>
</evidence>
<evidence type="ECO:0000256" key="7">
    <source>
        <dbReference type="ARBA" id="ARBA00023136"/>
    </source>
</evidence>
<evidence type="ECO:0000256" key="5">
    <source>
        <dbReference type="ARBA" id="ARBA00022970"/>
    </source>
</evidence>
<dbReference type="GO" id="GO:0022857">
    <property type="term" value="F:transmembrane transporter activity"/>
    <property type="evidence" value="ECO:0007669"/>
    <property type="project" value="InterPro"/>
</dbReference>
<keyword evidence="4 9" id="KW-0812">Transmembrane</keyword>
<dbReference type="PANTHER" id="PTHR11795:SF447">
    <property type="entry name" value="ABC TRANSPORTER PERMEASE PROTEIN"/>
    <property type="match status" value="1"/>
</dbReference>
<evidence type="ECO:0000256" key="1">
    <source>
        <dbReference type="ARBA" id="ARBA00004651"/>
    </source>
</evidence>
<evidence type="ECO:0000256" key="2">
    <source>
        <dbReference type="ARBA" id="ARBA00022448"/>
    </source>
</evidence>
<evidence type="ECO:0000256" key="3">
    <source>
        <dbReference type="ARBA" id="ARBA00022475"/>
    </source>
</evidence>
<dbReference type="InterPro" id="IPR052157">
    <property type="entry name" value="BCAA_transport_permease"/>
</dbReference>
<keyword evidence="7 9" id="KW-0472">Membrane</keyword>
<keyword evidence="2" id="KW-0813">Transport</keyword>
<feature type="transmembrane region" description="Helical" evidence="9">
    <location>
        <begin position="96"/>
        <end position="117"/>
    </location>
</feature>
<organism evidence="10">
    <name type="scientific">marine metagenome</name>
    <dbReference type="NCBI Taxonomy" id="408172"/>
    <lineage>
        <taxon>unclassified sequences</taxon>
        <taxon>metagenomes</taxon>
        <taxon>ecological metagenomes</taxon>
    </lineage>
</organism>
<accession>A0A382TS37</accession>
<protein>
    <recommendedName>
        <fullName evidence="11">Branched-chain amino acid ABC transporter permease</fullName>
    </recommendedName>
</protein>
<dbReference type="PANTHER" id="PTHR11795">
    <property type="entry name" value="BRANCHED-CHAIN AMINO ACID TRANSPORT SYSTEM PERMEASE PROTEIN LIVH"/>
    <property type="match status" value="1"/>
</dbReference>
<sequence>VDTVALLIIEVLNGISSLALTCAGLAIIFGMMRVINFAHGEFMMLGGYTTVVATNAGVNIWISMLILSPLVVGIIGILSERLLIRFFYGRMVDTLIATWGLSLLLIGIVTAIFGNYITGVSAP</sequence>
<dbReference type="GO" id="GO:0005886">
    <property type="term" value="C:plasma membrane"/>
    <property type="evidence" value="ECO:0007669"/>
    <property type="project" value="UniProtKB-SubCell"/>
</dbReference>
<dbReference type="EMBL" id="UINC01138756">
    <property type="protein sequence ID" value="SVD24894.1"/>
    <property type="molecule type" value="Genomic_DNA"/>
</dbReference>
<feature type="transmembrane region" description="Helical" evidence="9">
    <location>
        <begin position="66"/>
        <end position="84"/>
    </location>
</feature>